<organism evidence="1 2">
    <name type="scientific">Naganishia adeliensis</name>
    <dbReference type="NCBI Taxonomy" id="92952"/>
    <lineage>
        <taxon>Eukaryota</taxon>
        <taxon>Fungi</taxon>
        <taxon>Dikarya</taxon>
        <taxon>Basidiomycota</taxon>
        <taxon>Agaricomycotina</taxon>
        <taxon>Tremellomycetes</taxon>
        <taxon>Filobasidiales</taxon>
        <taxon>Filobasidiaceae</taxon>
        <taxon>Naganishia</taxon>
    </lineage>
</organism>
<accession>A0ACC2X2G6</accession>
<keyword evidence="2" id="KW-1185">Reference proteome</keyword>
<evidence type="ECO:0000313" key="2">
    <source>
        <dbReference type="Proteomes" id="UP001230649"/>
    </source>
</evidence>
<name>A0ACC2X2G6_9TREE</name>
<sequence length="831" mass="92578">MASTIAYYIIDVSPGMAEEVYDQETGRTVSKLDLCKEYVCRKISPKIQSGRKTEHAGVLTFGGPTDNPFFAKSEGDKPEANAHDPQDYVGVASIFPPQQARPQMLGVVQSIQIGEFNGNPMAALIVADKILALHPNHNRSKNWKKEVVLLTHAKAKVKQTGWDIVLEEIQKREIALRVIGAGFDPRPTAEIEEDGFAALPKMERFWRKFCDQLYEAIPEETPHLRPHLGSLSEALSIARGPLVTTPNSMLSKSVFRIGRTETNPEEAIEFPVRYSKATTQQRPQSLKKVIASQVARPKMLPDAINASQSQAPRASQSYSQLNGIGTSTAAVASGTGGVEADVSRFTKYFIVQRKENEEEDVEMEEENEGRTRIEDIDEEDKDEQFEEVEVNVDNCTRAYRFGSTWVPLNEEDFETLPTTAGFDVLGFIKSAGLQRHQEMGEVLYIWPDPDNVKSQITMSSIVQAMESMNAVAVIRHVGRDGSNPKLGLAKPTIFDDESKHIEYLHWVQVPFAEDERNFFFPSLTQLKSKSGKPIEEHPLLPTEHQLDLMSDLVDEMNLDSLGNQESGPWYDCAQSYNPAIHRLREAIYHLAITSDLNSDPVPPPHPSLVKYMNPPSPVLEASGETVQYLADALEIKAAPPPKKKFERKATGTDAREDLDIDALFGSTSPTRVKVEGTEDANGKGKRRASDDEANGSSYKRRATSGASNKVISNEDPIDDFKRIVSESSGNEFMEKAMADLGEVIKENLAKSFSTSGYKKALECLQVMREQAMIYEMTDEYNEYIETLEGFVKDPGFKHGDFWKRVEETTPRLGKISDAEADAALASREDDS</sequence>
<dbReference type="EMBL" id="JASBWS010000001">
    <property type="protein sequence ID" value="KAJ9117846.1"/>
    <property type="molecule type" value="Genomic_DNA"/>
</dbReference>
<reference evidence="1" key="1">
    <citation type="submission" date="2023-04" db="EMBL/GenBank/DDBJ databases">
        <title>Draft Genome sequencing of Naganishia species isolated from polar environments using Oxford Nanopore Technology.</title>
        <authorList>
            <person name="Leo P."/>
            <person name="Venkateswaran K."/>
        </authorList>
    </citation>
    <scope>NUCLEOTIDE SEQUENCE</scope>
    <source>
        <strain evidence="1">MNA-CCFEE 5262</strain>
    </source>
</reference>
<comment type="caution">
    <text evidence="1">The sequence shown here is derived from an EMBL/GenBank/DDBJ whole genome shotgun (WGS) entry which is preliminary data.</text>
</comment>
<gene>
    <name evidence="1" type="ORF">QFC20_000126</name>
</gene>
<dbReference type="Proteomes" id="UP001230649">
    <property type="component" value="Unassembled WGS sequence"/>
</dbReference>
<protein>
    <submittedName>
        <fullName evidence="1">Uncharacterized protein</fullName>
    </submittedName>
</protein>
<evidence type="ECO:0000313" key="1">
    <source>
        <dbReference type="EMBL" id="KAJ9117846.1"/>
    </source>
</evidence>
<proteinExistence type="predicted"/>